<feature type="compositionally biased region" description="Low complexity" evidence="1">
    <location>
        <begin position="1113"/>
        <end position="1126"/>
    </location>
</feature>
<gene>
    <name evidence="4" type="ORF">CLEI1391_LOCUS14186</name>
</gene>
<feature type="domain" description="WW" evidence="2">
    <location>
        <begin position="695"/>
        <end position="729"/>
    </location>
</feature>
<feature type="region of interest" description="Disordered" evidence="1">
    <location>
        <begin position="643"/>
        <end position="702"/>
    </location>
</feature>
<dbReference type="PROSITE" id="PS50020">
    <property type="entry name" value="WW_DOMAIN_2"/>
    <property type="match status" value="1"/>
</dbReference>
<feature type="compositionally biased region" description="Low complexity" evidence="1">
    <location>
        <begin position="576"/>
        <end position="593"/>
    </location>
</feature>
<dbReference type="EMBL" id="HBFB01025294">
    <property type="protein sequence ID" value="CAD8688839.1"/>
    <property type="molecule type" value="Transcribed_RNA"/>
</dbReference>
<evidence type="ECO:0000313" key="4">
    <source>
        <dbReference type="EMBL" id="CAD8688839.1"/>
    </source>
</evidence>
<evidence type="ECO:0000256" key="1">
    <source>
        <dbReference type="SAM" id="MobiDB-lite"/>
    </source>
</evidence>
<accession>A0A7S0RVY1</accession>
<dbReference type="CDD" id="cd00201">
    <property type="entry name" value="WW"/>
    <property type="match status" value="1"/>
</dbReference>
<feature type="region of interest" description="Disordered" evidence="1">
    <location>
        <begin position="1044"/>
        <end position="1145"/>
    </location>
</feature>
<dbReference type="PROSITE" id="PS01159">
    <property type="entry name" value="WW_DOMAIN_1"/>
    <property type="match status" value="1"/>
</dbReference>
<organism evidence="4">
    <name type="scientific">Chlamydomonas leiostraca</name>
    <dbReference type="NCBI Taxonomy" id="1034604"/>
    <lineage>
        <taxon>Eukaryota</taxon>
        <taxon>Viridiplantae</taxon>
        <taxon>Chlorophyta</taxon>
        <taxon>core chlorophytes</taxon>
        <taxon>Chlorophyceae</taxon>
        <taxon>CS clade</taxon>
        <taxon>Chlamydomonadales</taxon>
        <taxon>Chlamydomonadaceae</taxon>
        <taxon>Chlamydomonas</taxon>
    </lineage>
</organism>
<dbReference type="SMART" id="SM00456">
    <property type="entry name" value="WW"/>
    <property type="match status" value="1"/>
</dbReference>
<sequence>MATQTATAPMEPKNLHFTSSVQLVCALNKARYYILVKCSLRRHVQIIKVDPVSGALKFTFAYGRDMFPTEAQALDYLKHEGPLEVVGQGKHVLGYVVIGPTGLLLLAEKTRVSCTLPGNHQVKAVVASKWYKIPLQHSFSMQNMGTGAAQQAAEPEAYMSAPARDEYTRGVDKIITFPIDGAHYFCETIDLTRPFPSDRPVTQPSWDFVWNRWLTASFRGIGLDFVCPPLMQGLCEERSLDDFDGARYHMALISRRGRLHVGPRYKARGLNDYAEPGNEIECEQVIWGAPRKEGREITWSRYTWRRGSVPLWWGVHMKGQGLGEAEIKIKEHRTFRGSRRYVRRLQKRYTPSPHLDPDDSDTGSMPMGDPSQLVPVVFVSLLRKGTPDRDRSEAKLASAFDFVVGALRKEHQLPLTYIALDWHEMDKQLGHEGIVEAFWQTVCNVLPSHGFALGSMHKVDQDHYDLTSAGVEPPQTSPPPCTERCWSSAGLGWQARWFKQQRGVARYNCADSLDRTNVGSFFGAVQVFVEQCRELDIAIAVSPRGVGNIAELMRKQAAAGQSMTAGRSSAQGPNRSLATTSTSFTHSASSSLAMGGPQQQGRQQSVFDRFSTFSKETVKGMSTIIQDLKSPKMGGVPGVRVEGSSASMTELGGPMRLSASGALGGGSSGAQSRGATPRAAGQQAEPPSATNLNLEPLPPGWEAKIDKTSNRVFYVDHNNKTTSWERPRTPPAHLPAPGLPNSAGSGASIVRASTPPGSGNSGFGGQTPFGGAAGGMGRTTADSMSDLLGMDTRLRVAEEERELWEPLSPWCMFRAKVRSFARRIHPEALTSLAELFLVNGDMSAWLYTGSQAMHSERILIFEPENSKLRKAGVGAYGNIMVGIKRRYNNVLVDTDKQQQIEMFLGMKHSVYFPQVKLYYKEEGPVPLDYPESDDEDDPLARIDWAPAPDKSVHGGNAAGGSEGQPVVSHSRMRGKSFTTQELLAEFQRNQAALNKANATRAGSGGLLSSLAGPSATILEGPEGLAGGTSMHKVVSDSGMLAYLAPDNDKDSDTSSQASVTLTNQATGQSSLGRSASEDNLGGVPGSGGYTMVHGPSSGNMAAGQAGYHHSRHASGASTTSGSGSTTPERAIGGAGGSQRGGGNNVASALKTGLRKLTEPLGGLGIS</sequence>
<name>A0A7S0RVY1_9CHLO</name>
<dbReference type="PROSITE" id="PS50275">
    <property type="entry name" value="SAC"/>
    <property type="match status" value="1"/>
</dbReference>
<dbReference type="GO" id="GO:0016791">
    <property type="term" value="F:phosphatase activity"/>
    <property type="evidence" value="ECO:0007669"/>
    <property type="project" value="InterPro"/>
</dbReference>
<dbReference type="InterPro" id="IPR002013">
    <property type="entry name" value="SAC_dom"/>
</dbReference>
<dbReference type="PANTHER" id="PTHR46817:SF1">
    <property type="entry name" value="SAC DOMAIN-CONTAINING PROTEIN"/>
    <property type="match status" value="1"/>
</dbReference>
<feature type="compositionally biased region" description="Gly residues" evidence="1">
    <location>
        <begin position="1132"/>
        <end position="1143"/>
    </location>
</feature>
<dbReference type="Pfam" id="PF02383">
    <property type="entry name" value="Syja_N"/>
    <property type="match status" value="1"/>
</dbReference>
<evidence type="ECO:0000259" key="2">
    <source>
        <dbReference type="PROSITE" id="PS50020"/>
    </source>
</evidence>
<feature type="compositionally biased region" description="Polar residues" evidence="1">
    <location>
        <begin position="1053"/>
        <end position="1073"/>
    </location>
</feature>
<dbReference type="SUPFAM" id="SSF51045">
    <property type="entry name" value="WW domain"/>
    <property type="match status" value="1"/>
</dbReference>
<dbReference type="Pfam" id="PF00397">
    <property type="entry name" value="WW"/>
    <property type="match status" value="1"/>
</dbReference>
<proteinExistence type="predicted"/>
<protein>
    <recommendedName>
        <fullName evidence="5">SAC domain-containing protein</fullName>
    </recommendedName>
</protein>
<evidence type="ECO:0008006" key="5">
    <source>
        <dbReference type="Google" id="ProtNLM"/>
    </source>
</evidence>
<dbReference type="Gene3D" id="2.20.70.10">
    <property type="match status" value="1"/>
</dbReference>
<feature type="region of interest" description="Disordered" evidence="1">
    <location>
        <begin position="926"/>
        <end position="971"/>
    </location>
</feature>
<dbReference type="InterPro" id="IPR001202">
    <property type="entry name" value="WW_dom"/>
</dbReference>
<reference evidence="4" key="1">
    <citation type="submission" date="2021-01" db="EMBL/GenBank/DDBJ databases">
        <authorList>
            <person name="Corre E."/>
            <person name="Pelletier E."/>
            <person name="Niang G."/>
            <person name="Scheremetjew M."/>
            <person name="Finn R."/>
            <person name="Kale V."/>
            <person name="Holt S."/>
            <person name="Cochrane G."/>
            <person name="Meng A."/>
            <person name="Brown T."/>
            <person name="Cohen L."/>
        </authorList>
    </citation>
    <scope>NUCLEOTIDE SEQUENCE</scope>
    <source>
        <strain evidence="4">SAG 11-49</strain>
    </source>
</reference>
<dbReference type="InterPro" id="IPR036020">
    <property type="entry name" value="WW_dom_sf"/>
</dbReference>
<feature type="region of interest" description="Disordered" evidence="1">
    <location>
        <begin position="560"/>
        <end position="605"/>
    </location>
</feature>
<evidence type="ECO:0000259" key="3">
    <source>
        <dbReference type="PROSITE" id="PS50275"/>
    </source>
</evidence>
<feature type="compositionally biased region" description="Polar residues" evidence="1">
    <location>
        <begin position="560"/>
        <end position="574"/>
    </location>
</feature>
<feature type="domain" description="SAC" evidence="3">
    <location>
        <begin position="174"/>
        <end position="537"/>
    </location>
</feature>
<dbReference type="PANTHER" id="PTHR46817">
    <property type="entry name" value="PHOSPHOINOSITIDE PHOSPHATASE SAC9-RELATED"/>
    <property type="match status" value="1"/>
</dbReference>
<dbReference type="AlphaFoldDB" id="A0A7S0RVY1"/>